<keyword evidence="2" id="KW-1185">Reference proteome</keyword>
<dbReference type="RefSeq" id="WP_207366606.1">
    <property type="nucleotide sequence ID" value="NZ_JAFMYV010000012.1"/>
</dbReference>
<proteinExistence type="predicted"/>
<dbReference type="AlphaFoldDB" id="A0A939K766"/>
<accession>A0A939K766</accession>
<comment type="caution">
    <text evidence="1">The sequence shown here is derived from an EMBL/GenBank/DDBJ whole genome shotgun (WGS) entry which is preliminary data.</text>
</comment>
<organism evidence="1 2">
    <name type="scientific">Fibrella rubiginis</name>
    <dbReference type="NCBI Taxonomy" id="2817060"/>
    <lineage>
        <taxon>Bacteria</taxon>
        <taxon>Pseudomonadati</taxon>
        <taxon>Bacteroidota</taxon>
        <taxon>Cytophagia</taxon>
        <taxon>Cytophagales</taxon>
        <taxon>Spirosomataceae</taxon>
        <taxon>Fibrella</taxon>
    </lineage>
</organism>
<dbReference type="EMBL" id="JAFMYV010000012">
    <property type="protein sequence ID" value="MBO0939071.1"/>
    <property type="molecule type" value="Genomic_DNA"/>
</dbReference>
<dbReference type="Proteomes" id="UP000664034">
    <property type="component" value="Unassembled WGS sequence"/>
</dbReference>
<protein>
    <submittedName>
        <fullName evidence="1">Uncharacterized protein</fullName>
    </submittedName>
</protein>
<reference evidence="1" key="1">
    <citation type="submission" date="2021-03" db="EMBL/GenBank/DDBJ databases">
        <title>Fibrella sp. HMF5335 genome sequencing and assembly.</title>
        <authorList>
            <person name="Kang H."/>
            <person name="Kim H."/>
            <person name="Bae S."/>
            <person name="Joh K."/>
        </authorList>
    </citation>
    <scope>NUCLEOTIDE SEQUENCE</scope>
    <source>
        <strain evidence="1">HMF5335</strain>
    </source>
</reference>
<evidence type="ECO:0000313" key="2">
    <source>
        <dbReference type="Proteomes" id="UP000664034"/>
    </source>
</evidence>
<gene>
    <name evidence="1" type="ORF">J2I47_21130</name>
</gene>
<name>A0A939K766_9BACT</name>
<sequence>MNPSPTYSNGYAGEHTDHLLPNNPFVDEVILEAFEPAYEEVGYEQSQSFSIEPESPFISEFESNGDSRTAPNPMAEQMVSLLAELHDHEMNEALFELATEFEDVAMSRVVNEAGGGYSLRTVSELRNHAAPLIYELETMIGKMADEAETTDLASKSEAELEQFFDKYLTEHEGFSPRFELFFGKVFRAVKSVARRAVDAARKVGSTVVNVVKKGVEFAGKFLPIGTLLNQLKKLVMPLVNKVINFAINKIPAPLQPVARQFVNKLMNRESFETQSTYELENYTDESEGEQSTTYEINEIQQEFNARVANLLFSANEQENEVTVQQYVQENEQPQQEDEADTLALAREQFVRELSELKDGEDPTPAIQRFLPAILPVLRIALRIIGRDKVVNFLGGLVSQLIGKLLGNTLKQYHGALGNAVADIGLKLLTLETPGQTQETVSYEAYASTVEEILTEIGSKPENYTADSETVQNLVAEAFERAAANNFPTGMVKPTLRQVSVKGMWMRMPRSRGAQKTYRKFSHPFPVTIAPRVAHLIKTFKGQSLASFLKDKLGLPINQPIKATVHVYEAIHLTKLPLIARAEKLPGLNSSHWSAYCQFHPLTVEAASLLLHEPLLGKDVDAKFLQSRSRISTGQRFYFLEVPGARVQIPLGAGHVVRPQLPSSPGSIMPSPKVQMPIPRSSDAQAVLNFLKSDIHFNFFFSNEDARIIGQKLAGGDYLSAAGTVREVVRDILTNTLLRNVPSKVKIIHEAVPELYLENFEPAQEQFLGGVGRAIGGAVVKYGKAALTKLVEKLIEKFAEVVRNAVVTYLRNRKQEFISAATHQDGVTVKVSFTNVPVMAKIRLIINAMKGKASLGDLTDFTLPSLPSPAIIIVGGRRFD</sequence>
<evidence type="ECO:0000313" key="1">
    <source>
        <dbReference type="EMBL" id="MBO0939071.1"/>
    </source>
</evidence>